<evidence type="ECO:0000259" key="6">
    <source>
        <dbReference type="Pfam" id="PF02852"/>
    </source>
</evidence>
<dbReference type="NCBIfam" id="NF005883">
    <property type="entry name" value="PRK07845.1"/>
    <property type="match status" value="1"/>
</dbReference>
<organism evidence="8 9">
    <name type="scientific">Brachybacterium equifaecis</name>
    <dbReference type="NCBI Taxonomy" id="2910770"/>
    <lineage>
        <taxon>Bacteria</taxon>
        <taxon>Bacillati</taxon>
        <taxon>Actinomycetota</taxon>
        <taxon>Actinomycetes</taxon>
        <taxon>Micrococcales</taxon>
        <taxon>Dermabacteraceae</taxon>
        <taxon>Brachybacterium</taxon>
    </lineage>
</organism>
<dbReference type="InterPro" id="IPR023753">
    <property type="entry name" value="FAD/NAD-binding_dom"/>
</dbReference>
<evidence type="ECO:0000256" key="3">
    <source>
        <dbReference type="ARBA" id="ARBA00022630"/>
    </source>
</evidence>
<dbReference type="Gene3D" id="3.30.390.30">
    <property type="match status" value="1"/>
</dbReference>
<evidence type="ECO:0000313" key="9">
    <source>
        <dbReference type="Proteomes" id="UP001203761"/>
    </source>
</evidence>
<sequence>MSDPSTDLPADPDRPGAGADGPRVVIIGGGPGGYEAALSAARQHARVTLIEERGIGGAAVLTDVVPSKTLIATADVLDLVAGSAALGIRDADAPGPRAGSVSESLTVDLAAVNRRVRALAEAQSDDIRSGLEAAGVRLIAGRGRFAPGDAGAAAPHAAGTQSIEVLAADDACTERVSADVTLIAVGATPRVLPSAEPDGERILTWTQLYALDALPEHLIVVGSGVTGAEFASAYHALGSEVTLVSSRDQVLPGSDADAAELLQRVFERRGITVRSRSRAAAARRDGEGVVVTLEGGEEIRGSHALLALGAIPATDGLGLEDAGLRVKPSGHIETDRVSRTSVRGIYAAGDCTGVYPLASVAAMQGRIAMHHALGEAVSPLISQQVASAVFTSPEIATVGVSEADVVSGDVLGEVHTMPLATNPRAKMQGIREGFVKLIVRPGTHTVIGGVVVAPRASELIHPITLAIAQRLTAEEVAAVFTVYPSLSGTIAETARRRP</sequence>
<dbReference type="RefSeq" id="WP_249738337.1">
    <property type="nucleotide sequence ID" value="NZ_JAKNCJ010000010.1"/>
</dbReference>
<dbReference type="Proteomes" id="UP001203761">
    <property type="component" value="Unassembled WGS sequence"/>
</dbReference>
<feature type="domain" description="FAD/NAD(P)-binding" evidence="7">
    <location>
        <begin position="23"/>
        <end position="365"/>
    </location>
</feature>
<dbReference type="PRINTS" id="PR00411">
    <property type="entry name" value="PNDRDTASEI"/>
</dbReference>
<feature type="domain" description="Pyridine nucleotide-disulphide oxidoreductase dimerisation" evidence="6">
    <location>
        <begin position="385"/>
        <end position="492"/>
    </location>
</feature>
<comment type="similarity">
    <text evidence="2">Belongs to the class-I pyridine nucleotide-disulfide oxidoreductase family.</text>
</comment>
<evidence type="ECO:0000259" key="7">
    <source>
        <dbReference type="Pfam" id="PF07992"/>
    </source>
</evidence>
<dbReference type="InterPro" id="IPR004099">
    <property type="entry name" value="Pyr_nucl-diS_OxRdtase_dimer"/>
</dbReference>
<proteinExistence type="inferred from homology"/>
<evidence type="ECO:0000313" key="8">
    <source>
        <dbReference type="EMBL" id="MCL6424255.1"/>
    </source>
</evidence>
<dbReference type="PANTHER" id="PTHR43014:SF1">
    <property type="entry name" value="NAD(P)H DEHYDROGENASE (QUINONE)"/>
    <property type="match status" value="1"/>
</dbReference>
<dbReference type="PIRSF" id="PIRSF000350">
    <property type="entry name" value="Mercury_reductase_MerA"/>
    <property type="match status" value="1"/>
</dbReference>
<evidence type="ECO:0000256" key="4">
    <source>
        <dbReference type="ARBA" id="ARBA00022827"/>
    </source>
</evidence>
<evidence type="ECO:0000256" key="5">
    <source>
        <dbReference type="SAM" id="MobiDB-lite"/>
    </source>
</evidence>
<accession>A0ABT0R5R2</accession>
<dbReference type="PANTHER" id="PTHR43014">
    <property type="entry name" value="MERCURIC REDUCTASE"/>
    <property type="match status" value="1"/>
</dbReference>
<evidence type="ECO:0000256" key="2">
    <source>
        <dbReference type="ARBA" id="ARBA00007532"/>
    </source>
</evidence>
<dbReference type="Pfam" id="PF02852">
    <property type="entry name" value="Pyr_redox_dim"/>
    <property type="match status" value="1"/>
</dbReference>
<dbReference type="InterPro" id="IPR001100">
    <property type="entry name" value="Pyr_nuc-diS_OxRdtase"/>
</dbReference>
<dbReference type="Gene3D" id="3.50.50.60">
    <property type="entry name" value="FAD/NAD(P)-binding domain"/>
    <property type="match status" value="2"/>
</dbReference>
<feature type="region of interest" description="Disordered" evidence="5">
    <location>
        <begin position="1"/>
        <end position="22"/>
    </location>
</feature>
<dbReference type="InterPro" id="IPR036188">
    <property type="entry name" value="FAD/NAD-bd_sf"/>
</dbReference>
<name>A0ABT0R5R2_9MICO</name>
<dbReference type="SUPFAM" id="SSF51905">
    <property type="entry name" value="FAD/NAD(P)-binding domain"/>
    <property type="match status" value="1"/>
</dbReference>
<evidence type="ECO:0000256" key="1">
    <source>
        <dbReference type="ARBA" id="ARBA00001974"/>
    </source>
</evidence>
<dbReference type="PRINTS" id="PR00368">
    <property type="entry name" value="FADPNR"/>
</dbReference>
<comment type="cofactor">
    <cofactor evidence="1">
        <name>FAD</name>
        <dbReference type="ChEBI" id="CHEBI:57692"/>
    </cofactor>
</comment>
<protein>
    <submittedName>
        <fullName evidence="8">NAD(P)H-quinone dehydrogenase</fullName>
    </submittedName>
</protein>
<dbReference type="EMBL" id="JAKNCJ010000010">
    <property type="protein sequence ID" value="MCL6424255.1"/>
    <property type="molecule type" value="Genomic_DNA"/>
</dbReference>
<dbReference type="Pfam" id="PF07992">
    <property type="entry name" value="Pyr_redox_2"/>
    <property type="match status" value="1"/>
</dbReference>
<gene>
    <name evidence="8" type="ORF">Bequi_12845</name>
</gene>
<keyword evidence="3" id="KW-0285">Flavoprotein</keyword>
<comment type="caution">
    <text evidence="8">The sequence shown here is derived from an EMBL/GenBank/DDBJ whole genome shotgun (WGS) entry which is preliminary data.</text>
</comment>
<keyword evidence="9" id="KW-1185">Reference proteome</keyword>
<dbReference type="InterPro" id="IPR016156">
    <property type="entry name" value="FAD/NAD-linked_Rdtase_dimer_sf"/>
</dbReference>
<keyword evidence="4" id="KW-0274">FAD</keyword>
<dbReference type="SUPFAM" id="SSF55424">
    <property type="entry name" value="FAD/NAD-linked reductases, dimerisation (C-terminal) domain"/>
    <property type="match status" value="1"/>
</dbReference>
<reference evidence="8" key="1">
    <citation type="submission" date="2022-02" db="EMBL/GenBank/DDBJ databases">
        <authorList>
            <person name="Lee M."/>
            <person name="Kim S.-J."/>
            <person name="Jung M.-Y."/>
        </authorList>
    </citation>
    <scope>NUCLEOTIDE SEQUENCE</scope>
    <source>
        <strain evidence="8">JHP9</strain>
    </source>
</reference>